<feature type="domain" description="HAMP" evidence="18">
    <location>
        <begin position="167"/>
        <end position="219"/>
    </location>
</feature>
<feature type="domain" description="Histidine kinase" evidence="16">
    <location>
        <begin position="357"/>
        <end position="571"/>
    </location>
</feature>
<dbReference type="PROSITE" id="PS50112">
    <property type="entry name" value="PAS"/>
    <property type="match status" value="1"/>
</dbReference>
<evidence type="ECO:0000256" key="12">
    <source>
        <dbReference type="ARBA" id="ARBA00022989"/>
    </source>
</evidence>
<dbReference type="Proteomes" id="UP000095591">
    <property type="component" value="Unassembled WGS sequence"/>
</dbReference>
<comment type="catalytic activity">
    <reaction evidence="1">
        <text>ATP + protein L-histidine = ADP + protein N-phospho-L-histidine.</text>
        <dbReference type="EC" id="2.7.13.3"/>
    </reaction>
</comment>
<dbReference type="GO" id="GO:0007234">
    <property type="term" value="P:osmosensory signaling via phosphorelay pathway"/>
    <property type="evidence" value="ECO:0007669"/>
    <property type="project" value="TreeGrafter"/>
</dbReference>
<dbReference type="FunFam" id="3.30.565.10:FF:000023">
    <property type="entry name" value="PAS domain-containing sensor histidine kinase"/>
    <property type="match status" value="1"/>
</dbReference>
<dbReference type="PROSITE" id="PS50885">
    <property type="entry name" value="HAMP"/>
    <property type="match status" value="1"/>
</dbReference>
<evidence type="ECO:0000256" key="14">
    <source>
        <dbReference type="ARBA" id="ARBA00023136"/>
    </source>
</evidence>
<evidence type="ECO:0000256" key="4">
    <source>
        <dbReference type="ARBA" id="ARBA00012438"/>
    </source>
</evidence>
<keyword evidence="9" id="KW-0547">Nucleotide-binding</keyword>
<dbReference type="FunFam" id="1.10.287.130:FF:000068">
    <property type="entry name" value="PAS domain-containing sensor histidine kinase"/>
    <property type="match status" value="1"/>
</dbReference>
<dbReference type="EC" id="2.7.13.3" evidence="4"/>
<evidence type="ECO:0000256" key="11">
    <source>
        <dbReference type="ARBA" id="ARBA00022840"/>
    </source>
</evidence>
<dbReference type="SMART" id="SM00304">
    <property type="entry name" value="HAMP"/>
    <property type="match status" value="1"/>
</dbReference>
<keyword evidence="13" id="KW-0902">Two-component regulatory system</keyword>
<dbReference type="InterPro" id="IPR003660">
    <property type="entry name" value="HAMP_dom"/>
</dbReference>
<dbReference type="Gene3D" id="3.30.565.10">
    <property type="entry name" value="Histidine kinase-like ATPase, C-terminal domain"/>
    <property type="match status" value="1"/>
</dbReference>
<dbReference type="PRINTS" id="PR00344">
    <property type="entry name" value="BCTRLSENSOR"/>
</dbReference>
<dbReference type="SUPFAM" id="SSF55785">
    <property type="entry name" value="PYP-like sensor domain (PAS domain)"/>
    <property type="match status" value="1"/>
</dbReference>
<evidence type="ECO:0000313" key="20">
    <source>
        <dbReference type="Proteomes" id="UP000095591"/>
    </source>
</evidence>
<sequence length="571" mass="64689">MSLKIKTKLRYGIGLLFAMIVLLGGISVKNISDMSADTRNILADNYNSLLYSRRMLDALERIDSDPSAQADFEKNLGLQKKNITEVDENVATSHLVAQYEQLAKERNEENIRRVRLALNQVMSLNMASIYRKSQVAESTSQKALFWIWGIGLSCMVVAFAFLIRFPRSINTPIRMLMDGIMEIANHNYEKRLDLAKYDEFEGVAKSFNRMAERLTEYRKSTLADIIQGKKYIEAIVNSITEPIIGLDRDRKILFANNEALTILNLKRENVIGKSASELSLRNDLLRRLVRELIQPSEKKEPLKIYADNKESYFQVQYIPIRVSENGEAEEYVGDVILLKNITEFKELDSAKTTFISTISHELKTPISAIMMSLKLLEDARVGAMNDEQKALAESIKESSNRLLEITSELLKMTQVEAGKLQLNPKITKPIELIEYAIKANQVQADRFNCHIEVEYPEKISKLFVDSEKIAWVLTNLLSNAIHYTPENGRIIIGARQQDHSVEIYVQDFGKGIDPRYHQSIFDRYFRVPGTKVQGSGLGLAISKDFVEAHGGTLSVDSAVGKGSTFVIKFNV</sequence>
<protein>
    <recommendedName>
        <fullName evidence="4">histidine kinase</fullName>
        <ecNumber evidence="4">2.7.13.3</ecNumber>
    </recommendedName>
</protein>
<accession>A0A173VZ38</accession>
<evidence type="ECO:0000256" key="7">
    <source>
        <dbReference type="ARBA" id="ARBA00022679"/>
    </source>
</evidence>
<dbReference type="Pfam" id="PF02518">
    <property type="entry name" value="HATPase_c"/>
    <property type="match status" value="1"/>
</dbReference>
<dbReference type="SMART" id="SM00091">
    <property type="entry name" value="PAS"/>
    <property type="match status" value="1"/>
</dbReference>
<evidence type="ECO:0000256" key="10">
    <source>
        <dbReference type="ARBA" id="ARBA00022777"/>
    </source>
</evidence>
<dbReference type="Pfam" id="PF00672">
    <property type="entry name" value="HAMP"/>
    <property type="match status" value="1"/>
</dbReference>
<dbReference type="Pfam" id="PF00512">
    <property type="entry name" value="HisKA"/>
    <property type="match status" value="1"/>
</dbReference>
<dbReference type="InterPro" id="IPR013767">
    <property type="entry name" value="PAS_fold"/>
</dbReference>
<name>A0A173VZ38_PARDI</name>
<feature type="domain" description="PAS" evidence="17">
    <location>
        <begin position="228"/>
        <end position="300"/>
    </location>
</feature>
<dbReference type="AlphaFoldDB" id="A0A173VZ38"/>
<dbReference type="SUPFAM" id="SSF55874">
    <property type="entry name" value="ATPase domain of HSP90 chaperone/DNA topoisomerase II/histidine kinase"/>
    <property type="match status" value="1"/>
</dbReference>
<evidence type="ECO:0000256" key="8">
    <source>
        <dbReference type="ARBA" id="ARBA00022692"/>
    </source>
</evidence>
<keyword evidence="6" id="KW-0597">Phosphoprotein</keyword>
<evidence type="ECO:0000256" key="5">
    <source>
        <dbReference type="ARBA" id="ARBA00022475"/>
    </source>
</evidence>
<evidence type="ECO:0000256" key="1">
    <source>
        <dbReference type="ARBA" id="ARBA00000085"/>
    </source>
</evidence>
<dbReference type="InterPro" id="IPR003594">
    <property type="entry name" value="HATPase_dom"/>
</dbReference>
<feature type="transmembrane region" description="Helical" evidence="15">
    <location>
        <begin position="9"/>
        <end position="28"/>
    </location>
</feature>
<dbReference type="InterPro" id="IPR003661">
    <property type="entry name" value="HisK_dim/P_dom"/>
</dbReference>
<dbReference type="GO" id="GO:0030295">
    <property type="term" value="F:protein kinase activator activity"/>
    <property type="evidence" value="ECO:0007669"/>
    <property type="project" value="TreeGrafter"/>
</dbReference>
<dbReference type="CDD" id="cd00075">
    <property type="entry name" value="HATPase"/>
    <property type="match status" value="1"/>
</dbReference>
<dbReference type="GO" id="GO:0006355">
    <property type="term" value="P:regulation of DNA-templated transcription"/>
    <property type="evidence" value="ECO:0007669"/>
    <property type="project" value="InterPro"/>
</dbReference>
<evidence type="ECO:0000256" key="2">
    <source>
        <dbReference type="ARBA" id="ARBA00004141"/>
    </source>
</evidence>
<keyword evidence="12 15" id="KW-1133">Transmembrane helix</keyword>
<dbReference type="CDD" id="cd00130">
    <property type="entry name" value="PAS"/>
    <property type="match status" value="1"/>
</dbReference>
<keyword evidence="14 15" id="KW-0472">Membrane</keyword>
<dbReference type="InterPro" id="IPR050351">
    <property type="entry name" value="BphY/WalK/GraS-like"/>
</dbReference>
<dbReference type="SUPFAM" id="SSF158472">
    <property type="entry name" value="HAMP domain-like"/>
    <property type="match status" value="1"/>
</dbReference>
<dbReference type="InterPro" id="IPR004358">
    <property type="entry name" value="Sig_transdc_His_kin-like_C"/>
</dbReference>
<dbReference type="CDD" id="cd00082">
    <property type="entry name" value="HisKA"/>
    <property type="match status" value="1"/>
</dbReference>
<dbReference type="SMART" id="SM00387">
    <property type="entry name" value="HATPase_c"/>
    <property type="match status" value="1"/>
</dbReference>
<dbReference type="InterPro" id="IPR036097">
    <property type="entry name" value="HisK_dim/P_sf"/>
</dbReference>
<dbReference type="InterPro" id="IPR035965">
    <property type="entry name" value="PAS-like_dom_sf"/>
</dbReference>
<dbReference type="Gene3D" id="1.10.287.130">
    <property type="match status" value="1"/>
</dbReference>
<dbReference type="GO" id="GO:0005886">
    <property type="term" value="C:plasma membrane"/>
    <property type="evidence" value="ECO:0007669"/>
    <property type="project" value="UniProtKB-SubCell"/>
</dbReference>
<dbReference type="CDD" id="cd06225">
    <property type="entry name" value="HAMP"/>
    <property type="match status" value="1"/>
</dbReference>
<keyword evidence="5" id="KW-1003">Cell membrane</keyword>
<dbReference type="SMART" id="SM00388">
    <property type="entry name" value="HisKA"/>
    <property type="match status" value="1"/>
</dbReference>
<evidence type="ECO:0000256" key="15">
    <source>
        <dbReference type="SAM" id="Phobius"/>
    </source>
</evidence>
<evidence type="ECO:0000313" key="19">
    <source>
        <dbReference type="EMBL" id="CUN32354.1"/>
    </source>
</evidence>
<keyword evidence="8 15" id="KW-0812">Transmembrane</keyword>
<organism evidence="19 20">
    <name type="scientific">Parabacteroides distasonis</name>
    <dbReference type="NCBI Taxonomy" id="823"/>
    <lineage>
        <taxon>Bacteria</taxon>
        <taxon>Pseudomonadati</taxon>
        <taxon>Bacteroidota</taxon>
        <taxon>Bacteroidia</taxon>
        <taxon>Bacteroidales</taxon>
        <taxon>Tannerellaceae</taxon>
        <taxon>Parabacteroides</taxon>
    </lineage>
</organism>
<dbReference type="InterPro" id="IPR000014">
    <property type="entry name" value="PAS"/>
</dbReference>
<keyword evidence="11" id="KW-0067">ATP-binding</keyword>
<keyword evidence="10" id="KW-0418">Kinase</keyword>
<evidence type="ECO:0000256" key="6">
    <source>
        <dbReference type="ARBA" id="ARBA00022553"/>
    </source>
</evidence>
<keyword evidence="7 19" id="KW-0808">Transferase</keyword>
<dbReference type="InterPro" id="IPR036890">
    <property type="entry name" value="HATPase_C_sf"/>
</dbReference>
<dbReference type="SUPFAM" id="SSF47384">
    <property type="entry name" value="Homodimeric domain of signal transducing histidine kinase"/>
    <property type="match status" value="1"/>
</dbReference>
<dbReference type="Pfam" id="PF00989">
    <property type="entry name" value="PAS"/>
    <property type="match status" value="1"/>
</dbReference>
<dbReference type="GO" id="GO:0005524">
    <property type="term" value="F:ATP binding"/>
    <property type="evidence" value="ECO:0007669"/>
    <property type="project" value="UniProtKB-KW"/>
</dbReference>
<proteinExistence type="predicted"/>
<dbReference type="EMBL" id="CYXP01000012">
    <property type="protein sequence ID" value="CUN32354.1"/>
    <property type="molecule type" value="Genomic_DNA"/>
</dbReference>
<dbReference type="Gene3D" id="6.10.340.10">
    <property type="match status" value="1"/>
</dbReference>
<evidence type="ECO:0000259" key="16">
    <source>
        <dbReference type="PROSITE" id="PS50109"/>
    </source>
</evidence>
<dbReference type="PROSITE" id="PS50109">
    <property type="entry name" value="HIS_KIN"/>
    <property type="match status" value="1"/>
</dbReference>
<reference evidence="19 20" key="1">
    <citation type="submission" date="2015-09" db="EMBL/GenBank/DDBJ databases">
        <authorList>
            <consortium name="Pathogen Informatics"/>
        </authorList>
    </citation>
    <scope>NUCLEOTIDE SEQUENCE [LARGE SCALE GENOMIC DNA]</scope>
    <source>
        <strain evidence="19 20">2789STDY5608872</strain>
    </source>
</reference>
<dbReference type="Gene3D" id="3.30.450.20">
    <property type="entry name" value="PAS domain"/>
    <property type="match status" value="1"/>
</dbReference>
<evidence type="ECO:0000259" key="18">
    <source>
        <dbReference type="PROSITE" id="PS50885"/>
    </source>
</evidence>
<evidence type="ECO:0000256" key="3">
    <source>
        <dbReference type="ARBA" id="ARBA00004236"/>
    </source>
</evidence>
<dbReference type="GO" id="GO:0000155">
    <property type="term" value="F:phosphorelay sensor kinase activity"/>
    <property type="evidence" value="ECO:0007669"/>
    <property type="project" value="InterPro"/>
</dbReference>
<dbReference type="PANTHER" id="PTHR42878">
    <property type="entry name" value="TWO-COMPONENT HISTIDINE KINASE"/>
    <property type="match status" value="1"/>
</dbReference>
<feature type="transmembrane region" description="Helical" evidence="15">
    <location>
        <begin position="143"/>
        <end position="165"/>
    </location>
</feature>
<dbReference type="PANTHER" id="PTHR42878:SF7">
    <property type="entry name" value="SENSOR HISTIDINE KINASE GLRK"/>
    <property type="match status" value="1"/>
</dbReference>
<evidence type="ECO:0000259" key="17">
    <source>
        <dbReference type="PROSITE" id="PS50112"/>
    </source>
</evidence>
<gene>
    <name evidence="19" type="primary">srrB_3</name>
    <name evidence="19" type="ORF">ERS852429_03995</name>
</gene>
<comment type="subcellular location">
    <subcellularLocation>
        <location evidence="3">Cell membrane</location>
    </subcellularLocation>
    <subcellularLocation>
        <location evidence="2">Membrane</location>
        <topology evidence="2">Multi-pass membrane protein</topology>
    </subcellularLocation>
</comment>
<dbReference type="InterPro" id="IPR005467">
    <property type="entry name" value="His_kinase_dom"/>
</dbReference>
<evidence type="ECO:0000256" key="9">
    <source>
        <dbReference type="ARBA" id="ARBA00022741"/>
    </source>
</evidence>
<dbReference type="GO" id="GO:0000156">
    <property type="term" value="F:phosphorelay response regulator activity"/>
    <property type="evidence" value="ECO:0007669"/>
    <property type="project" value="TreeGrafter"/>
</dbReference>
<evidence type="ECO:0000256" key="13">
    <source>
        <dbReference type="ARBA" id="ARBA00023012"/>
    </source>
</evidence>
<dbReference type="RefSeq" id="WP_044544592.1">
    <property type="nucleotide sequence ID" value="NZ_CDRH01000023.1"/>
</dbReference>